<reference evidence="1" key="1">
    <citation type="journal article" date="2020" name="mSystems">
        <title>Genome- and Community-Level Interaction Insights into Carbon Utilization and Element Cycling Functions of Hydrothermarchaeota in Hydrothermal Sediment.</title>
        <authorList>
            <person name="Zhou Z."/>
            <person name="Liu Y."/>
            <person name="Xu W."/>
            <person name="Pan J."/>
            <person name="Luo Z.H."/>
            <person name="Li M."/>
        </authorList>
    </citation>
    <scope>NUCLEOTIDE SEQUENCE [LARGE SCALE GENOMIC DNA]</scope>
    <source>
        <strain evidence="1">SpSt-754</strain>
    </source>
</reference>
<organism evidence="1">
    <name type="scientific">candidate division WOR-3 bacterium</name>
    <dbReference type="NCBI Taxonomy" id="2052148"/>
    <lineage>
        <taxon>Bacteria</taxon>
        <taxon>Bacteria division WOR-3</taxon>
    </lineage>
</organism>
<dbReference type="AlphaFoldDB" id="A0A7V3KNY5"/>
<evidence type="ECO:0000313" key="1">
    <source>
        <dbReference type="EMBL" id="HGB36170.1"/>
    </source>
</evidence>
<sequence>MMPSRNEIIEEITKAKGGAQDIVRRKYLEGLSNYTERDTIIFSSAFSSIKVQNLPPFLISITNEDIQGFMSALYGLKRDRLDLILHSPGGLLEAAEQIVKYLRAKYNHIRVIIPQNAMSAATMIACAADVIIMGKHSAIGPIDPQISIPTETGHFTTPAQSILDEFELAKEEIRNDPQTAPIWVRRIDKYPIGFLKVCENTINLSQEIVKDWLKTWMLKNDPDKEDKARTIAEWLSNTNLHKTHGRPIDVEAAKNKGLIVEPLENDNQFQDKVLSVFHAAMATHLVSNCVKFIENQNGQGAFLNVEVKGPQNK</sequence>
<dbReference type="Gene3D" id="3.90.226.10">
    <property type="entry name" value="2-enoyl-CoA Hydratase, Chain A, domain 1"/>
    <property type="match status" value="1"/>
</dbReference>
<dbReference type="GO" id="GO:0008233">
    <property type="term" value="F:peptidase activity"/>
    <property type="evidence" value="ECO:0007669"/>
    <property type="project" value="UniProtKB-KW"/>
</dbReference>
<protein>
    <submittedName>
        <fullName evidence="1">Serine protease</fullName>
    </submittedName>
</protein>
<keyword evidence="1" id="KW-0378">Hydrolase</keyword>
<name>A0A7V3KNY5_UNCW3</name>
<dbReference type="GO" id="GO:0006508">
    <property type="term" value="P:proteolysis"/>
    <property type="evidence" value="ECO:0007669"/>
    <property type="project" value="UniProtKB-KW"/>
</dbReference>
<dbReference type="EMBL" id="DTGD01000169">
    <property type="protein sequence ID" value="HGB36170.1"/>
    <property type="molecule type" value="Genomic_DNA"/>
</dbReference>
<proteinExistence type="predicted"/>
<dbReference type="Pfam" id="PF01972">
    <property type="entry name" value="SDH_protease"/>
    <property type="match status" value="1"/>
</dbReference>
<dbReference type="GO" id="GO:0016020">
    <property type="term" value="C:membrane"/>
    <property type="evidence" value="ECO:0007669"/>
    <property type="project" value="InterPro"/>
</dbReference>
<dbReference type="PANTHER" id="PTHR35984">
    <property type="entry name" value="PERIPLASMIC SERINE PROTEASE"/>
    <property type="match status" value="1"/>
</dbReference>
<comment type="caution">
    <text evidence="1">The sequence shown here is derived from an EMBL/GenBank/DDBJ whole genome shotgun (WGS) entry which is preliminary data.</text>
</comment>
<dbReference type="InterPro" id="IPR002825">
    <property type="entry name" value="Pept_S49_ser-pept_pro"/>
</dbReference>
<accession>A0A7V3KNY5</accession>
<dbReference type="SUPFAM" id="SSF52096">
    <property type="entry name" value="ClpP/crotonase"/>
    <property type="match status" value="1"/>
</dbReference>
<dbReference type="InterPro" id="IPR029045">
    <property type="entry name" value="ClpP/crotonase-like_dom_sf"/>
</dbReference>
<keyword evidence="1" id="KW-0645">Protease</keyword>
<dbReference type="PANTHER" id="PTHR35984:SF1">
    <property type="entry name" value="PERIPLASMIC SERINE PROTEASE"/>
    <property type="match status" value="1"/>
</dbReference>
<gene>
    <name evidence="1" type="ORF">ENV38_04625</name>
</gene>